<dbReference type="EMBL" id="CP061379">
    <property type="protein sequence ID" value="QPF89190.1"/>
    <property type="molecule type" value="Genomic_DNA"/>
</dbReference>
<sequence length="76" mass="8343">MPRFHFDIHENGRLIPDESGQEFPDVNDARKEAVLTGASIARDAFIAGSAHRVVVDVRAEGVPFLKVSITLEVQEA</sequence>
<dbReference type="Pfam" id="PF21834">
    <property type="entry name" value="DUF6894"/>
    <property type="match status" value="1"/>
</dbReference>
<accession>A0A7S9GWW6</accession>
<evidence type="ECO:0000313" key="3">
    <source>
        <dbReference type="Proteomes" id="UP000594621"/>
    </source>
</evidence>
<dbReference type="Proteomes" id="UP000594621">
    <property type="component" value="Chromosome"/>
</dbReference>
<dbReference type="RefSeq" id="WP_195798731.1">
    <property type="nucleotide sequence ID" value="NZ_CP061379.1"/>
</dbReference>
<dbReference type="AlphaFoldDB" id="A0A7S9GWW6"/>
<gene>
    <name evidence="2" type="ORF">IC761_22030</name>
</gene>
<name>A0A7S9GWW6_9BRAD</name>
<protein>
    <recommendedName>
        <fullName evidence="1">DUF6894 domain-containing protein</fullName>
    </recommendedName>
</protein>
<evidence type="ECO:0000259" key="1">
    <source>
        <dbReference type="Pfam" id="PF21834"/>
    </source>
</evidence>
<organism evidence="2 3">
    <name type="scientific">Bradyrhizobium commune</name>
    <dbReference type="NCBI Taxonomy" id="83627"/>
    <lineage>
        <taxon>Bacteria</taxon>
        <taxon>Pseudomonadati</taxon>
        <taxon>Pseudomonadota</taxon>
        <taxon>Alphaproteobacteria</taxon>
        <taxon>Hyphomicrobiales</taxon>
        <taxon>Nitrobacteraceae</taxon>
        <taxon>Bradyrhizobium</taxon>
    </lineage>
</organism>
<dbReference type="InterPro" id="IPR054189">
    <property type="entry name" value="DUF6894"/>
</dbReference>
<dbReference type="KEGG" id="bcou:IC761_22030"/>
<evidence type="ECO:0000313" key="2">
    <source>
        <dbReference type="EMBL" id="QPF89190.1"/>
    </source>
</evidence>
<proteinExistence type="predicted"/>
<feature type="domain" description="DUF6894" evidence="1">
    <location>
        <begin position="3"/>
        <end position="60"/>
    </location>
</feature>
<reference evidence="2 3" key="1">
    <citation type="submission" date="2020-09" db="EMBL/GenBank/DDBJ databases">
        <title>Complete genomes of bradyrhizobia occurring on native shrubby legumes in Australia.</title>
        <authorList>
            <person name="Lafay B."/>
        </authorList>
    </citation>
    <scope>NUCLEOTIDE SEQUENCE [LARGE SCALE GENOMIC DNA]</scope>
    <source>
        <strain evidence="2 3">BDV5040</strain>
    </source>
</reference>
<keyword evidence="3" id="KW-1185">Reference proteome</keyword>